<protein>
    <submittedName>
        <fullName evidence="2">Class I SAM-dependent methyltransferase</fullName>
    </submittedName>
</protein>
<feature type="domain" description="Methyltransferase type 11" evidence="1">
    <location>
        <begin position="73"/>
        <end position="176"/>
    </location>
</feature>
<dbReference type="Gene3D" id="3.40.50.150">
    <property type="entry name" value="Vaccinia Virus protein VP39"/>
    <property type="match status" value="1"/>
</dbReference>
<reference evidence="2 3" key="1">
    <citation type="submission" date="2018-08" db="EMBL/GenBank/DDBJ databases">
        <title>Whole genome sequence analysis of Dermacoccus abyssi bacteria isolated from Deep Mariana trench Micromonospora spp reveals genes involved in the environmental adaptation and production of secondary metabolites.</title>
        <authorList>
            <person name="Abdel-Mageed W.M."/>
            <person name="Lehri B."/>
            <person name="Nouioui I."/>
            <person name="Goodfellow I."/>
            <person name="Jaspars M."/>
            <person name="Karlyshev A."/>
        </authorList>
    </citation>
    <scope>NUCLEOTIDE SEQUENCE [LARGE SCALE GENOMIC DNA]</scope>
    <source>
        <strain evidence="2 3">MT1.1</strain>
    </source>
</reference>
<dbReference type="SUPFAM" id="SSF53335">
    <property type="entry name" value="S-adenosyl-L-methionine-dependent methyltransferases"/>
    <property type="match status" value="1"/>
</dbReference>
<comment type="caution">
    <text evidence="2">The sequence shown here is derived from an EMBL/GenBank/DDBJ whole genome shotgun (WGS) entry which is preliminary data.</text>
</comment>
<dbReference type="InterPro" id="IPR013216">
    <property type="entry name" value="Methyltransf_11"/>
</dbReference>
<keyword evidence="2" id="KW-0489">Methyltransferase</keyword>
<evidence type="ECO:0000313" key="3">
    <source>
        <dbReference type="Proteomes" id="UP000285376"/>
    </source>
</evidence>
<name>A0A417ZAB2_9MICO</name>
<organism evidence="2 3">
    <name type="scientific">Dermacoccus abyssi</name>
    <dbReference type="NCBI Taxonomy" id="322596"/>
    <lineage>
        <taxon>Bacteria</taxon>
        <taxon>Bacillati</taxon>
        <taxon>Actinomycetota</taxon>
        <taxon>Actinomycetes</taxon>
        <taxon>Micrococcales</taxon>
        <taxon>Dermacoccaceae</taxon>
        <taxon>Dermacoccus</taxon>
    </lineage>
</organism>
<dbReference type="PANTHER" id="PTHR42912">
    <property type="entry name" value="METHYLTRANSFERASE"/>
    <property type="match status" value="1"/>
</dbReference>
<dbReference type="InterPro" id="IPR029063">
    <property type="entry name" value="SAM-dependent_MTases_sf"/>
</dbReference>
<gene>
    <name evidence="2" type="ORF">D1832_02430</name>
</gene>
<dbReference type="AlphaFoldDB" id="A0A417ZAB2"/>
<dbReference type="PANTHER" id="PTHR42912:SF93">
    <property type="entry name" value="N6-ADENOSINE-METHYLTRANSFERASE TMT1A"/>
    <property type="match status" value="1"/>
</dbReference>
<evidence type="ECO:0000313" key="2">
    <source>
        <dbReference type="EMBL" id="RHW47574.1"/>
    </source>
</evidence>
<dbReference type="Proteomes" id="UP000285376">
    <property type="component" value="Unassembled WGS sequence"/>
</dbReference>
<dbReference type="RefSeq" id="WP_118912460.1">
    <property type="nucleotide sequence ID" value="NZ_CBCRVH010000002.1"/>
</dbReference>
<dbReference type="GO" id="GO:0008757">
    <property type="term" value="F:S-adenosylmethionine-dependent methyltransferase activity"/>
    <property type="evidence" value="ECO:0007669"/>
    <property type="project" value="InterPro"/>
</dbReference>
<evidence type="ECO:0000259" key="1">
    <source>
        <dbReference type="Pfam" id="PF08241"/>
    </source>
</evidence>
<dbReference type="Pfam" id="PF08241">
    <property type="entry name" value="Methyltransf_11"/>
    <property type="match status" value="1"/>
</dbReference>
<dbReference type="GO" id="GO:0032259">
    <property type="term" value="P:methylation"/>
    <property type="evidence" value="ECO:0007669"/>
    <property type="project" value="UniProtKB-KW"/>
</dbReference>
<dbReference type="InterPro" id="IPR050508">
    <property type="entry name" value="Methyltransf_Superfamily"/>
</dbReference>
<sequence length="278" mass="30186">MNETPDRAGRFTVSGPESTRANRAWWDGEADEYMAEHGAFLGDAELVWGPEGWTEAELRILGPEGCLDGRDVLEFGSGAAQAGRWCAGQGARVVATDLSLGMLRQGAHIDDTRRAATVPNHTGPALAQCDASRLPFADNAFDVVFSAFGAVPFIADTAALMRELARVTKPGGLVAFSTTHPLRWTLPDVPDESGLLVTYSYFDTTPYAEARGERVLYAEHHRTLEARVAELLGAGLVLEQLRELPWKESNNQTWGGWSPLRGNLVPGTLVLTGRKPRT</sequence>
<keyword evidence="2" id="KW-0808">Transferase</keyword>
<accession>A0A417ZAB2</accession>
<dbReference type="CDD" id="cd02440">
    <property type="entry name" value="AdoMet_MTases"/>
    <property type="match status" value="1"/>
</dbReference>
<dbReference type="EMBL" id="QWLM01000002">
    <property type="protein sequence ID" value="RHW47574.1"/>
    <property type="molecule type" value="Genomic_DNA"/>
</dbReference>
<proteinExistence type="predicted"/>